<evidence type="ECO:0000313" key="2">
    <source>
        <dbReference type="Proteomes" id="UP001295444"/>
    </source>
</evidence>
<evidence type="ECO:0008006" key="3">
    <source>
        <dbReference type="Google" id="ProtNLM"/>
    </source>
</evidence>
<keyword evidence="2" id="KW-1185">Reference proteome</keyword>
<dbReference type="EMBL" id="OW240914">
    <property type="protein sequence ID" value="CAH2276272.1"/>
    <property type="molecule type" value="Genomic_DNA"/>
</dbReference>
<gene>
    <name evidence="1" type="ORF">PECUL_23A056863</name>
</gene>
<sequence length="71" mass="8165">MSKKVIVLIDPLGNEPNYLLKVQHNWSMFLKKYIPGEEVAQWNIHVMHHSNQEDSSSCGVLILMVNIHVPL</sequence>
<reference evidence="1" key="1">
    <citation type="submission" date="2022-03" db="EMBL/GenBank/DDBJ databases">
        <authorList>
            <person name="Alioto T."/>
            <person name="Alioto T."/>
            <person name="Gomez Garrido J."/>
        </authorList>
    </citation>
    <scope>NUCLEOTIDE SEQUENCE</scope>
</reference>
<organism evidence="1 2">
    <name type="scientific">Pelobates cultripes</name>
    <name type="common">Western spadefoot toad</name>
    <dbReference type="NCBI Taxonomy" id="61616"/>
    <lineage>
        <taxon>Eukaryota</taxon>
        <taxon>Metazoa</taxon>
        <taxon>Chordata</taxon>
        <taxon>Craniata</taxon>
        <taxon>Vertebrata</taxon>
        <taxon>Euteleostomi</taxon>
        <taxon>Amphibia</taxon>
        <taxon>Batrachia</taxon>
        <taxon>Anura</taxon>
        <taxon>Pelobatoidea</taxon>
        <taxon>Pelobatidae</taxon>
        <taxon>Pelobates</taxon>
    </lineage>
</organism>
<dbReference type="Proteomes" id="UP001295444">
    <property type="component" value="Chromosome 03"/>
</dbReference>
<proteinExistence type="predicted"/>
<evidence type="ECO:0000313" key="1">
    <source>
        <dbReference type="EMBL" id="CAH2276272.1"/>
    </source>
</evidence>
<dbReference type="AlphaFoldDB" id="A0AAD1W0V5"/>
<name>A0AAD1W0V5_PELCU</name>
<protein>
    <recommendedName>
        <fullName evidence="3">Ubiquitin-like protease family profile domain-containing protein</fullName>
    </recommendedName>
</protein>
<accession>A0AAD1W0V5</accession>